<dbReference type="OrthoDB" id="2380240at2"/>
<dbReference type="PANTHER" id="PTHR34975">
    <property type="entry name" value="SPORE GERMINATION PROTEIN A2"/>
    <property type="match status" value="1"/>
</dbReference>
<evidence type="ECO:0000256" key="6">
    <source>
        <dbReference type="ARBA" id="ARBA00022989"/>
    </source>
</evidence>
<evidence type="ECO:0000256" key="7">
    <source>
        <dbReference type="ARBA" id="ARBA00023136"/>
    </source>
</evidence>
<dbReference type="EMBL" id="JAAAMU010000014">
    <property type="protein sequence ID" value="NBC71833.1"/>
    <property type="molecule type" value="Genomic_DNA"/>
</dbReference>
<keyword evidence="4" id="KW-0309">Germination</keyword>
<organism evidence="9 10">
    <name type="scientific">Paenibacillus sacheonensis</name>
    <dbReference type="NCBI Taxonomy" id="742054"/>
    <lineage>
        <taxon>Bacteria</taxon>
        <taxon>Bacillati</taxon>
        <taxon>Bacillota</taxon>
        <taxon>Bacilli</taxon>
        <taxon>Bacillales</taxon>
        <taxon>Paenibacillaceae</taxon>
        <taxon>Paenibacillus</taxon>
    </lineage>
</organism>
<feature type="transmembrane region" description="Helical" evidence="8">
    <location>
        <begin position="86"/>
        <end position="111"/>
    </location>
</feature>
<protein>
    <submittedName>
        <fullName evidence="9">GerAB/ArcD/ProY family transporter</fullName>
    </submittedName>
</protein>
<feature type="transmembrane region" description="Helical" evidence="8">
    <location>
        <begin position="305"/>
        <end position="325"/>
    </location>
</feature>
<keyword evidence="6 8" id="KW-1133">Transmembrane helix</keyword>
<dbReference type="Proteomes" id="UP000558113">
    <property type="component" value="Unassembled WGS sequence"/>
</dbReference>
<evidence type="ECO:0000256" key="4">
    <source>
        <dbReference type="ARBA" id="ARBA00022544"/>
    </source>
</evidence>
<evidence type="ECO:0000256" key="1">
    <source>
        <dbReference type="ARBA" id="ARBA00004141"/>
    </source>
</evidence>
<keyword evidence="7 8" id="KW-0472">Membrane</keyword>
<dbReference type="AlphaFoldDB" id="A0A7X4YSR2"/>
<feature type="transmembrane region" description="Helical" evidence="8">
    <location>
        <begin position="46"/>
        <end position="65"/>
    </location>
</feature>
<feature type="transmembrane region" description="Helical" evidence="8">
    <location>
        <begin position="117"/>
        <end position="139"/>
    </location>
</feature>
<dbReference type="NCBIfam" id="TIGR00912">
    <property type="entry name" value="2A0309"/>
    <property type="match status" value="1"/>
</dbReference>
<feature type="transmembrane region" description="Helical" evidence="8">
    <location>
        <begin position="146"/>
        <end position="172"/>
    </location>
</feature>
<accession>A0A7X4YSR2</accession>
<dbReference type="PANTHER" id="PTHR34975:SF2">
    <property type="entry name" value="SPORE GERMINATION PROTEIN A2"/>
    <property type="match status" value="1"/>
</dbReference>
<evidence type="ECO:0000256" key="5">
    <source>
        <dbReference type="ARBA" id="ARBA00022692"/>
    </source>
</evidence>
<keyword evidence="3" id="KW-0813">Transport</keyword>
<dbReference type="GO" id="GO:0009847">
    <property type="term" value="P:spore germination"/>
    <property type="evidence" value="ECO:0007669"/>
    <property type="project" value="InterPro"/>
</dbReference>
<keyword evidence="5 8" id="KW-0812">Transmembrane</keyword>
<name>A0A7X4YSR2_9BACL</name>
<feature type="transmembrane region" description="Helical" evidence="8">
    <location>
        <begin position="271"/>
        <end position="293"/>
    </location>
</feature>
<proteinExistence type="inferred from homology"/>
<comment type="similarity">
    <text evidence="2">Belongs to the amino acid-polyamine-organocation (APC) superfamily. Spore germination protein (SGP) (TC 2.A.3.9) family.</text>
</comment>
<keyword evidence="10" id="KW-1185">Reference proteome</keyword>
<gene>
    <name evidence="9" type="ORF">GT003_22790</name>
</gene>
<dbReference type="RefSeq" id="WP_161702190.1">
    <property type="nucleotide sequence ID" value="NZ_JAAAMU010000014.1"/>
</dbReference>
<reference evidence="9 10" key="1">
    <citation type="submission" date="2020-01" db="EMBL/GenBank/DDBJ databases">
        <title>Paenibacillus soybeanensis sp. nov. isolated from the nodules of soybean (Glycine max(L.) Merr).</title>
        <authorList>
            <person name="Wang H."/>
        </authorList>
    </citation>
    <scope>NUCLEOTIDE SEQUENCE [LARGE SCALE GENOMIC DNA]</scope>
    <source>
        <strain evidence="9 10">DSM 23054</strain>
    </source>
</reference>
<sequence length="364" mass="41684">MKLPATEHPRLTVSAFLVFVLIHAMQFGPEYVSMSIKPIRWAGQDVWISAILSGLSISAVIWLMYQILDRCGTDLIHIHRRLFGRWAGSGLNLVFIVYFLLLACFQLRLFIEVIQVWLFADLATWPLALVLLVLAYYIVSGGFRVVVGICMFSLIRYVTIFAMFFPAIYFHFNNLTPAFDHSPSEILQASKAMTFPYLGAESLLFCYTFIKSPEKSQKWAHWANALTTFSFLLILFFSLLLFKPEQLSFEVWPQLTKYKFIQFPFIDRFEYIGATAQILWVIPIICFCLWASSRIGKIMLGVRQTAVLPFLSLIVFAAVCLIPDRPGVERLQAWLDGFGFCLTYAYIPLVYLVVLVRVKARTAA</sequence>
<feature type="transmembrane region" description="Helical" evidence="8">
    <location>
        <begin position="192"/>
        <end position="210"/>
    </location>
</feature>
<evidence type="ECO:0000313" key="10">
    <source>
        <dbReference type="Proteomes" id="UP000558113"/>
    </source>
</evidence>
<comment type="caution">
    <text evidence="9">The sequence shown here is derived from an EMBL/GenBank/DDBJ whole genome shotgun (WGS) entry which is preliminary data.</text>
</comment>
<dbReference type="GO" id="GO:0016020">
    <property type="term" value="C:membrane"/>
    <property type="evidence" value="ECO:0007669"/>
    <property type="project" value="UniProtKB-SubCell"/>
</dbReference>
<dbReference type="Pfam" id="PF03845">
    <property type="entry name" value="Spore_permease"/>
    <property type="match status" value="1"/>
</dbReference>
<dbReference type="InterPro" id="IPR004761">
    <property type="entry name" value="Spore_GerAB"/>
</dbReference>
<feature type="transmembrane region" description="Helical" evidence="8">
    <location>
        <begin position="337"/>
        <end position="358"/>
    </location>
</feature>
<evidence type="ECO:0000256" key="3">
    <source>
        <dbReference type="ARBA" id="ARBA00022448"/>
    </source>
</evidence>
<evidence type="ECO:0000313" key="9">
    <source>
        <dbReference type="EMBL" id="NBC71833.1"/>
    </source>
</evidence>
<evidence type="ECO:0000256" key="8">
    <source>
        <dbReference type="SAM" id="Phobius"/>
    </source>
</evidence>
<feature type="transmembrane region" description="Helical" evidence="8">
    <location>
        <begin position="222"/>
        <end position="242"/>
    </location>
</feature>
<comment type="subcellular location">
    <subcellularLocation>
        <location evidence="1">Membrane</location>
        <topology evidence="1">Multi-pass membrane protein</topology>
    </subcellularLocation>
</comment>
<evidence type="ECO:0000256" key="2">
    <source>
        <dbReference type="ARBA" id="ARBA00007998"/>
    </source>
</evidence>